<gene>
    <name evidence="3" type="ORF">IAC74_06530</name>
</gene>
<keyword evidence="2" id="KW-1133">Transmembrane helix</keyword>
<keyword evidence="2" id="KW-0472">Membrane</keyword>
<dbReference type="EMBL" id="DVOF01000192">
    <property type="protein sequence ID" value="HIV03215.1"/>
    <property type="molecule type" value="Genomic_DNA"/>
</dbReference>
<organism evidence="3 4">
    <name type="scientific">Candidatus Aphodoplasma excrementigallinarum</name>
    <dbReference type="NCBI Taxonomy" id="2840673"/>
    <lineage>
        <taxon>Bacteria</taxon>
        <taxon>Bacillati</taxon>
        <taxon>Bacillota</taxon>
        <taxon>Clostridia</taxon>
        <taxon>Eubacteriales</taxon>
        <taxon>Candidatus Aphodoplasma</taxon>
    </lineage>
</organism>
<evidence type="ECO:0000313" key="3">
    <source>
        <dbReference type="EMBL" id="HIV03215.1"/>
    </source>
</evidence>
<proteinExistence type="predicted"/>
<keyword evidence="2" id="KW-0812">Transmembrane</keyword>
<dbReference type="AlphaFoldDB" id="A0A9D1NHY5"/>
<evidence type="ECO:0000256" key="2">
    <source>
        <dbReference type="SAM" id="Phobius"/>
    </source>
</evidence>
<evidence type="ECO:0000256" key="1">
    <source>
        <dbReference type="SAM" id="MobiDB-lite"/>
    </source>
</evidence>
<feature type="compositionally biased region" description="Polar residues" evidence="1">
    <location>
        <begin position="117"/>
        <end position="129"/>
    </location>
</feature>
<accession>A0A9D1NHY5</accession>
<name>A0A9D1NHY5_9FIRM</name>
<protein>
    <recommendedName>
        <fullName evidence="5">Stage III sporulation protein AG</fullName>
    </recommendedName>
</protein>
<feature type="transmembrane region" description="Helical" evidence="2">
    <location>
        <begin position="18"/>
        <end position="37"/>
    </location>
</feature>
<reference evidence="3" key="1">
    <citation type="submission" date="2020-10" db="EMBL/GenBank/DDBJ databases">
        <authorList>
            <person name="Gilroy R."/>
        </authorList>
    </citation>
    <scope>NUCLEOTIDE SEQUENCE</scope>
    <source>
        <strain evidence="3">4920</strain>
    </source>
</reference>
<evidence type="ECO:0000313" key="4">
    <source>
        <dbReference type="Proteomes" id="UP000886743"/>
    </source>
</evidence>
<sequence length="180" mass="19303">MGVEKIKQLFGKNKHMQGIYIILIIGVAILLFTSSFFGRDGAKTAKEDTVQVSSAVGKELQTELADILSQIAGAGEVSVMITYEGTGEKYYAADVTSESTNSSDAAGQETSREQESAKQSTKLITPSNEPVLTKENYPKVQGVIVVCDGARDAQVRQDITSAVRAALDVADHKISVFARN</sequence>
<reference evidence="3" key="2">
    <citation type="journal article" date="2021" name="PeerJ">
        <title>Extensive microbial diversity within the chicken gut microbiome revealed by metagenomics and culture.</title>
        <authorList>
            <person name="Gilroy R."/>
            <person name="Ravi A."/>
            <person name="Getino M."/>
            <person name="Pursley I."/>
            <person name="Horton D.L."/>
            <person name="Alikhan N.F."/>
            <person name="Baker D."/>
            <person name="Gharbi K."/>
            <person name="Hall N."/>
            <person name="Watson M."/>
            <person name="Adriaenssens E.M."/>
            <person name="Foster-Nyarko E."/>
            <person name="Jarju S."/>
            <person name="Secka A."/>
            <person name="Antonio M."/>
            <person name="Oren A."/>
            <person name="Chaudhuri R.R."/>
            <person name="La Ragione R."/>
            <person name="Hildebrand F."/>
            <person name="Pallen M.J."/>
        </authorList>
    </citation>
    <scope>NUCLEOTIDE SEQUENCE</scope>
    <source>
        <strain evidence="3">4920</strain>
    </source>
</reference>
<dbReference type="Proteomes" id="UP000886743">
    <property type="component" value="Unassembled WGS sequence"/>
</dbReference>
<evidence type="ECO:0008006" key="5">
    <source>
        <dbReference type="Google" id="ProtNLM"/>
    </source>
</evidence>
<feature type="region of interest" description="Disordered" evidence="1">
    <location>
        <begin position="99"/>
        <end position="129"/>
    </location>
</feature>
<feature type="compositionally biased region" description="Polar residues" evidence="1">
    <location>
        <begin position="99"/>
        <end position="109"/>
    </location>
</feature>
<comment type="caution">
    <text evidence="3">The sequence shown here is derived from an EMBL/GenBank/DDBJ whole genome shotgun (WGS) entry which is preliminary data.</text>
</comment>